<dbReference type="RefSeq" id="WP_009254742.1">
    <property type="nucleotide sequence ID" value="NZ_CABMHK010000018.1"/>
</dbReference>
<comment type="caution">
    <text evidence="1">The sequence shown here is derived from an EMBL/GenBank/DDBJ whole genome shotgun (WGS) entry which is preliminary data.</text>
</comment>
<accession>A0A1E3AKK3</accession>
<dbReference type="PROSITE" id="PS51257">
    <property type="entry name" value="PROKAR_LIPOPROTEIN"/>
    <property type="match status" value="1"/>
</dbReference>
<proteinExistence type="predicted"/>
<reference evidence="1 2" key="1">
    <citation type="submission" date="2016-07" db="EMBL/GenBank/DDBJ databases">
        <title>Characterization of isolates of Eisenbergiella tayi derived from blood cultures, using whole genome sequencing.</title>
        <authorList>
            <person name="Burdz T."/>
            <person name="Wiebe D."/>
            <person name="Huynh C."/>
            <person name="Bernard K."/>
        </authorList>
    </citation>
    <scope>NUCLEOTIDE SEQUENCE [LARGE SCALE GENOMIC DNA]</scope>
    <source>
        <strain evidence="1 2">NML 120489</strain>
    </source>
</reference>
<gene>
    <name evidence="1" type="ORF">BEH84_04987</name>
</gene>
<evidence type="ECO:0000313" key="1">
    <source>
        <dbReference type="EMBL" id="ODM09237.1"/>
    </source>
</evidence>
<sequence length="200" mass="22761">MRKSVLIIIFVLVSGFVLGCSNTSFVPEQTVSVSSAGEEEGNRIITEDTLSPQIIPEKFVSKVLDEESLLRLQEELQAETIYDCTYSTEGKEYEIPKLDSYDKSFLVFLQTEDKGWNLKKGDFIKISFYMANEFAGQSMDIGLIHNNKYEAPFTCRGENVDDKAYFSIQLEIGEDGEYYPYLFNVTGKSDFVRSLLVEIK</sequence>
<dbReference type="AlphaFoldDB" id="A0A1E3AKK3"/>
<dbReference type="PATRIC" id="fig|1432052.3.peg.5520"/>
<name>A0A1E3AKK3_9FIRM</name>
<evidence type="ECO:0000313" key="2">
    <source>
        <dbReference type="Proteomes" id="UP000095003"/>
    </source>
</evidence>
<organism evidence="1 2">
    <name type="scientific">Eisenbergiella tayi</name>
    <dbReference type="NCBI Taxonomy" id="1432052"/>
    <lineage>
        <taxon>Bacteria</taxon>
        <taxon>Bacillati</taxon>
        <taxon>Bacillota</taxon>
        <taxon>Clostridia</taxon>
        <taxon>Lachnospirales</taxon>
        <taxon>Lachnospiraceae</taxon>
        <taxon>Eisenbergiella</taxon>
    </lineage>
</organism>
<dbReference type="Proteomes" id="UP000095003">
    <property type="component" value="Unassembled WGS sequence"/>
</dbReference>
<dbReference type="EMBL" id="MCGI01000005">
    <property type="protein sequence ID" value="ODM09237.1"/>
    <property type="molecule type" value="Genomic_DNA"/>
</dbReference>
<protein>
    <submittedName>
        <fullName evidence="1">Uncharacterized protein</fullName>
    </submittedName>
</protein>